<dbReference type="InterPro" id="IPR036291">
    <property type="entry name" value="NAD(P)-bd_dom_sf"/>
</dbReference>
<dbReference type="InterPro" id="IPR020843">
    <property type="entry name" value="ER"/>
</dbReference>
<evidence type="ECO:0000259" key="3">
    <source>
        <dbReference type="SMART" id="SM00829"/>
    </source>
</evidence>
<dbReference type="PANTHER" id="PTHR48106:SF18">
    <property type="entry name" value="QUINONE OXIDOREDUCTASE PIG3"/>
    <property type="match status" value="1"/>
</dbReference>
<evidence type="ECO:0000256" key="1">
    <source>
        <dbReference type="ARBA" id="ARBA00022857"/>
    </source>
</evidence>
<evidence type="ECO:0000313" key="5">
    <source>
        <dbReference type="Proteomes" id="UP000030106"/>
    </source>
</evidence>
<sequence>MTDAFEGLVIRSSLMPDGTLTLQAKSEIVPPPANDEIVIRVEAAPINPADCLMMFPGLKPGALEAITGDGHPEVQGVIPPDVLKRMSGRIGQALAVGNEGAGTVVAAGRDAQQYLGRVVALRDGMYAQYRLAKAADCFLLPAGVTAVEGAAASINPMTALGMVETMRREGHTALVHTAAASNLGQMLLRLCQQEGIELVNIVRRQAQVDILSGMGARHIIDSSRPDFELRLTQALEETGATLAFDAIGGGTMASTLLACMEQAQRRSLPFSRYGSPVHKQVYIYGALDPSPRLLQGDYGAAWGVGGWLMTHFLTKAGASVTQRLREKVAAELTTTFASTYAAKISLSEALDPVIITAYSSGATGTKYLLEPHALR</sequence>
<dbReference type="Gene3D" id="3.90.180.10">
    <property type="entry name" value="Medium-chain alcohol dehydrogenases, catalytic domain"/>
    <property type="match status" value="1"/>
</dbReference>
<dbReference type="Gene3D" id="3.40.50.720">
    <property type="entry name" value="NAD(P)-binding Rossmann-like Domain"/>
    <property type="match status" value="1"/>
</dbReference>
<dbReference type="InterPro" id="IPR011032">
    <property type="entry name" value="GroES-like_sf"/>
</dbReference>
<keyword evidence="2" id="KW-0560">Oxidoreductase</keyword>
<gene>
    <name evidence="4" type="ORF">BBAD15_g1200</name>
</gene>
<dbReference type="Proteomes" id="UP000030106">
    <property type="component" value="Unassembled WGS sequence"/>
</dbReference>
<feature type="domain" description="Enoyl reductase (ER)" evidence="3">
    <location>
        <begin position="18"/>
        <end position="369"/>
    </location>
</feature>
<dbReference type="HOGENOM" id="CLU_026673_17_2_1"/>
<dbReference type="SUPFAM" id="SSF50129">
    <property type="entry name" value="GroES-like"/>
    <property type="match status" value="1"/>
</dbReference>
<dbReference type="SUPFAM" id="SSF51735">
    <property type="entry name" value="NAD(P)-binding Rossmann-fold domains"/>
    <property type="match status" value="1"/>
</dbReference>
<reference evidence="4 5" key="1">
    <citation type="submission" date="2012-10" db="EMBL/GenBank/DDBJ databases">
        <title>Genome sequencing and analysis of entomopathogenic fungi Beauveria bassiana D1-5.</title>
        <authorList>
            <person name="Li Q."/>
            <person name="Wang L."/>
            <person name="Zhang Z."/>
            <person name="Wang Q."/>
            <person name="Ren J."/>
            <person name="Wang M."/>
            <person name="Xu W."/>
            <person name="Wang J."/>
            <person name="Lu Y."/>
            <person name="Du Q."/>
            <person name="Sun Z."/>
        </authorList>
    </citation>
    <scope>NUCLEOTIDE SEQUENCE [LARGE SCALE GENOMIC DNA]</scope>
    <source>
        <strain evidence="4 5">D1-5</strain>
    </source>
</reference>
<dbReference type="PANTHER" id="PTHR48106">
    <property type="entry name" value="QUINONE OXIDOREDUCTASE PIG3-RELATED"/>
    <property type="match status" value="1"/>
</dbReference>
<name>A0A0A2VZG0_BEABA</name>
<dbReference type="AlphaFoldDB" id="A0A0A2VZG0"/>
<evidence type="ECO:0000313" key="4">
    <source>
        <dbReference type="EMBL" id="KGQ13043.1"/>
    </source>
</evidence>
<dbReference type="GO" id="GO:0016651">
    <property type="term" value="F:oxidoreductase activity, acting on NAD(P)H"/>
    <property type="evidence" value="ECO:0007669"/>
    <property type="project" value="TreeGrafter"/>
</dbReference>
<dbReference type="STRING" id="1245745.A0A0A2VZG0"/>
<keyword evidence="1" id="KW-0521">NADP</keyword>
<dbReference type="SMART" id="SM00829">
    <property type="entry name" value="PKS_ER"/>
    <property type="match status" value="1"/>
</dbReference>
<protein>
    <submittedName>
        <fullName evidence="4">Trans-2-enoyl-CoA reductase</fullName>
    </submittedName>
</protein>
<dbReference type="GO" id="GO:0070402">
    <property type="term" value="F:NADPH binding"/>
    <property type="evidence" value="ECO:0007669"/>
    <property type="project" value="TreeGrafter"/>
</dbReference>
<proteinExistence type="predicted"/>
<accession>A0A0A2VZG0</accession>
<comment type="caution">
    <text evidence="4">The sequence shown here is derived from an EMBL/GenBank/DDBJ whole genome shotgun (WGS) entry which is preliminary data.</text>
</comment>
<evidence type="ECO:0000256" key="2">
    <source>
        <dbReference type="ARBA" id="ARBA00023002"/>
    </source>
</evidence>
<organism evidence="4 5">
    <name type="scientific">Beauveria bassiana D1-5</name>
    <dbReference type="NCBI Taxonomy" id="1245745"/>
    <lineage>
        <taxon>Eukaryota</taxon>
        <taxon>Fungi</taxon>
        <taxon>Dikarya</taxon>
        <taxon>Ascomycota</taxon>
        <taxon>Pezizomycotina</taxon>
        <taxon>Sordariomycetes</taxon>
        <taxon>Hypocreomycetidae</taxon>
        <taxon>Hypocreales</taxon>
        <taxon>Cordycipitaceae</taxon>
        <taxon>Beauveria</taxon>
    </lineage>
</organism>
<dbReference type="EMBL" id="ANFO01000063">
    <property type="protein sequence ID" value="KGQ13043.1"/>
    <property type="molecule type" value="Genomic_DNA"/>
</dbReference>